<dbReference type="PANTHER" id="PTHR37166:SF1">
    <property type="entry name" value="PROTEIN FLAG"/>
    <property type="match status" value="1"/>
</dbReference>
<dbReference type="EMBL" id="CP043617">
    <property type="protein sequence ID" value="QFR49031.1"/>
    <property type="molecule type" value="Genomic_DNA"/>
</dbReference>
<sequence length="123" mass="13788">MDGIANVARQQQSQIHTTEAQGIKTEESKQPQVQQPDLVKASQEKSTKIDSKEQVEDLVKKLNDALAPMKTDLSFGVDLDDIFYVAVSESKTNKMIRRFPAEQAQDFLPKMQEVSGMLFDTKG</sequence>
<dbReference type="InterPro" id="IPR005186">
    <property type="entry name" value="FlaG"/>
</dbReference>
<dbReference type="InterPro" id="IPR035924">
    <property type="entry name" value="FlaG-like_sf"/>
</dbReference>
<keyword evidence="2" id="KW-0282">Flagellum</keyword>
<organism evidence="2 3">
    <name type="scientific">Sulfurimonas lithotrophica</name>
    <dbReference type="NCBI Taxonomy" id="2590022"/>
    <lineage>
        <taxon>Bacteria</taxon>
        <taxon>Pseudomonadati</taxon>
        <taxon>Campylobacterota</taxon>
        <taxon>Epsilonproteobacteria</taxon>
        <taxon>Campylobacterales</taxon>
        <taxon>Sulfurimonadaceae</taxon>
        <taxon>Sulfurimonas</taxon>
    </lineage>
</organism>
<dbReference type="RefSeq" id="WP_152306974.1">
    <property type="nucleotide sequence ID" value="NZ_CP043617.1"/>
</dbReference>
<keyword evidence="3" id="KW-1185">Reference proteome</keyword>
<accession>A0A5P8P0A0</accession>
<feature type="compositionally biased region" description="Polar residues" evidence="1">
    <location>
        <begin position="8"/>
        <end position="20"/>
    </location>
</feature>
<keyword evidence="2" id="KW-0969">Cilium</keyword>
<reference evidence="2 3" key="1">
    <citation type="submission" date="2019-09" db="EMBL/GenBank/DDBJ databases">
        <title>Sulfurimonas gotlandica sp. nov., a chemoautotrophic and psychrotolerant epsilonproteobacterium isolated from a pelagic redoxcline, and an emended description of the genus Sulfurimonas.</title>
        <authorList>
            <person name="Wang S."/>
            <person name="Jiang L."/>
            <person name="Shao S."/>
        </authorList>
    </citation>
    <scope>NUCLEOTIDE SEQUENCE [LARGE SCALE GENOMIC DNA]</scope>
    <source>
        <strain evidence="2 3">GYSZ_1</strain>
    </source>
</reference>
<dbReference type="KEGG" id="sulg:FJR48_04540"/>
<feature type="region of interest" description="Disordered" evidence="1">
    <location>
        <begin position="1"/>
        <end position="51"/>
    </location>
</feature>
<dbReference type="AlphaFoldDB" id="A0A5P8P0A0"/>
<feature type="compositionally biased region" description="Basic and acidic residues" evidence="1">
    <location>
        <begin position="42"/>
        <end position="51"/>
    </location>
</feature>
<dbReference type="Pfam" id="PF03646">
    <property type="entry name" value="FlaG"/>
    <property type="match status" value="1"/>
</dbReference>
<evidence type="ECO:0000313" key="2">
    <source>
        <dbReference type="EMBL" id="QFR49031.1"/>
    </source>
</evidence>
<keyword evidence="2" id="KW-0966">Cell projection</keyword>
<proteinExistence type="predicted"/>
<dbReference type="OrthoDB" id="5373092at2"/>
<name>A0A5P8P0A0_9BACT</name>
<evidence type="ECO:0000313" key="3">
    <source>
        <dbReference type="Proteomes" id="UP000326944"/>
    </source>
</evidence>
<dbReference type="SUPFAM" id="SSF160214">
    <property type="entry name" value="FlaG-like"/>
    <property type="match status" value="1"/>
</dbReference>
<dbReference type="PANTHER" id="PTHR37166">
    <property type="entry name" value="PROTEIN FLAG"/>
    <property type="match status" value="1"/>
</dbReference>
<dbReference type="Proteomes" id="UP000326944">
    <property type="component" value="Chromosome"/>
</dbReference>
<evidence type="ECO:0000256" key="1">
    <source>
        <dbReference type="SAM" id="MobiDB-lite"/>
    </source>
</evidence>
<dbReference type="Gene3D" id="3.30.160.170">
    <property type="entry name" value="FlaG-like"/>
    <property type="match status" value="1"/>
</dbReference>
<gene>
    <name evidence="2" type="ORF">FJR48_04540</name>
</gene>
<protein>
    <submittedName>
        <fullName evidence="2">Flagellar protein FlaG</fullName>
    </submittedName>
</protein>